<dbReference type="GO" id="GO:0005524">
    <property type="term" value="F:ATP binding"/>
    <property type="evidence" value="ECO:0007669"/>
    <property type="project" value="UniProtKB-KW"/>
</dbReference>
<dbReference type="Gene3D" id="1.10.287.130">
    <property type="match status" value="1"/>
</dbReference>
<dbReference type="SMART" id="SM00388">
    <property type="entry name" value="HisKA"/>
    <property type="match status" value="1"/>
</dbReference>
<sequence>MIFVIYLIDCTQNQYMPYQSKQTDHDKSFFKSILDTAIDGIIIIDTNGLIVLANESACNLFGYDEIDLIHQKINMLMPEHDKRVHDHYLLNHVGPHPKKIMGKGREINGLTKQGLTIPLRIAVSKFIIHEETFFTGVIHDLTEQKQIEEKLQVLNKSLENLVNSRTKQLQDSINQLSNANNILEIEIGQRKIVENKLKENEINLINALEKERDINQLKSRFVSIASHEFRTPLANILSSINLIDKYEDLETLEKRKKHIGKIKNNIHYLNGILNEFLNLTRIEEGRYEIKLEYFSLSELLQDIIDDFEFIKKNNQILNLNFDKLLKFNMNSDKTCIRHILNNLITNAIKYSSEGAIIDINLDEEKDHYIIDVVDHGIGIPEKEQKFIYDIFYRGSNVLNIQGTGLGLNIVKKYLEAIHGNLSFHSKENIGTSFHVKIPINAK</sequence>
<evidence type="ECO:0000256" key="1">
    <source>
        <dbReference type="ARBA" id="ARBA00000085"/>
    </source>
</evidence>
<dbReference type="CDD" id="cd00082">
    <property type="entry name" value="HisKA"/>
    <property type="match status" value="1"/>
</dbReference>
<organism evidence="14 15">
    <name type="scientific">Candidatus Defluviibacterium haderslevense</name>
    <dbReference type="NCBI Taxonomy" id="2981993"/>
    <lineage>
        <taxon>Bacteria</taxon>
        <taxon>Pseudomonadati</taxon>
        <taxon>Bacteroidota</taxon>
        <taxon>Saprospiria</taxon>
        <taxon>Saprospirales</taxon>
        <taxon>Saprospiraceae</taxon>
        <taxon>Candidatus Defluviibacterium</taxon>
    </lineage>
</organism>
<dbReference type="InterPro" id="IPR036890">
    <property type="entry name" value="HATPase_C_sf"/>
</dbReference>
<gene>
    <name evidence="14" type="ORF">IPO85_13470</name>
</gene>
<reference evidence="14 15" key="1">
    <citation type="submission" date="2020-10" db="EMBL/GenBank/DDBJ databases">
        <title>Connecting structure to function with the recovery of over 1000 high-quality activated sludge metagenome-assembled genomes encoding full-length rRNA genes using long-read sequencing.</title>
        <authorList>
            <person name="Singleton C.M."/>
            <person name="Petriglieri F."/>
            <person name="Kristensen J.M."/>
            <person name="Kirkegaard R.H."/>
            <person name="Michaelsen T.Y."/>
            <person name="Andersen M.H."/>
            <person name="Karst S.M."/>
            <person name="Dueholm M.S."/>
            <person name="Nielsen P.H."/>
            <person name="Albertsen M."/>
        </authorList>
    </citation>
    <scope>NUCLEOTIDE SEQUENCE [LARGE SCALE GENOMIC DNA]</scope>
    <source>
        <strain evidence="14">Ribe_18-Q3-R11-54_BAT3C.373</strain>
    </source>
</reference>
<dbReference type="InterPro" id="IPR003594">
    <property type="entry name" value="HATPase_dom"/>
</dbReference>
<evidence type="ECO:0000256" key="11">
    <source>
        <dbReference type="SAM" id="Coils"/>
    </source>
</evidence>
<evidence type="ECO:0000256" key="2">
    <source>
        <dbReference type="ARBA" id="ARBA00012438"/>
    </source>
</evidence>
<evidence type="ECO:0000259" key="13">
    <source>
        <dbReference type="PROSITE" id="PS50112"/>
    </source>
</evidence>
<dbReference type="InterPro" id="IPR050736">
    <property type="entry name" value="Sensor_HK_Regulatory"/>
</dbReference>
<proteinExistence type="predicted"/>
<keyword evidence="5" id="KW-0547">Nucleotide-binding</keyword>
<dbReference type="PROSITE" id="PS50109">
    <property type="entry name" value="HIS_KIN"/>
    <property type="match status" value="1"/>
</dbReference>
<dbReference type="SUPFAM" id="SSF55874">
    <property type="entry name" value="ATPase domain of HSP90 chaperone/DNA topoisomerase II/histidine kinase"/>
    <property type="match status" value="1"/>
</dbReference>
<dbReference type="EMBL" id="JADKFW010000010">
    <property type="protein sequence ID" value="MBK9718493.1"/>
    <property type="molecule type" value="Genomic_DNA"/>
</dbReference>
<evidence type="ECO:0000313" key="15">
    <source>
        <dbReference type="Proteomes" id="UP000808349"/>
    </source>
</evidence>
<dbReference type="GO" id="GO:0000155">
    <property type="term" value="F:phosphorelay sensor kinase activity"/>
    <property type="evidence" value="ECO:0007669"/>
    <property type="project" value="InterPro"/>
</dbReference>
<dbReference type="InterPro" id="IPR035965">
    <property type="entry name" value="PAS-like_dom_sf"/>
</dbReference>
<keyword evidence="4" id="KW-0808">Transferase</keyword>
<evidence type="ECO:0000313" key="14">
    <source>
        <dbReference type="EMBL" id="MBK9718493.1"/>
    </source>
</evidence>
<dbReference type="SMART" id="SM00387">
    <property type="entry name" value="HATPase_c"/>
    <property type="match status" value="1"/>
</dbReference>
<name>A0A9D7SB03_9BACT</name>
<dbReference type="Pfam" id="PF02518">
    <property type="entry name" value="HATPase_c"/>
    <property type="match status" value="1"/>
</dbReference>
<dbReference type="InterPro" id="IPR036097">
    <property type="entry name" value="HisK_dim/P_sf"/>
</dbReference>
<evidence type="ECO:0000259" key="12">
    <source>
        <dbReference type="PROSITE" id="PS50109"/>
    </source>
</evidence>
<dbReference type="NCBIfam" id="TIGR00229">
    <property type="entry name" value="sensory_box"/>
    <property type="match status" value="1"/>
</dbReference>
<dbReference type="InterPro" id="IPR004358">
    <property type="entry name" value="Sig_transdc_His_kin-like_C"/>
</dbReference>
<comment type="catalytic activity">
    <reaction evidence="1">
        <text>ATP + protein L-histidine = ADP + protein N-phospho-L-histidine.</text>
        <dbReference type="EC" id="2.7.13.3"/>
    </reaction>
</comment>
<protein>
    <recommendedName>
        <fullName evidence="10">Sensor protein FixL</fullName>
        <ecNumber evidence="2">2.7.13.3</ecNumber>
    </recommendedName>
</protein>
<dbReference type="InterPro" id="IPR003661">
    <property type="entry name" value="HisK_dim/P_dom"/>
</dbReference>
<comment type="function">
    <text evidence="9">Putative oxygen sensor; modulates the activity of FixJ, a transcriptional activator of nitrogen fixation fixK gene. FixL probably acts as a kinase that phosphorylates FixJ.</text>
</comment>
<dbReference type="PROSITE" id="PS50112">
    <property type="entry name" value="PAS"/>
    <property type="match status" value="1"/>
</dbReference>
<dbReference type="PRINTS" id="PR00344">
    <property type="entry name" value="BCTRLSENSOR"/>
</dbReference>
<dbReference type="InterPro" id="IPR005467">
    <property type="entry name" value="His_kinase_dom"/>
</dbReference>
<dbReference type="PANTHER" id="PTHR43711:SF26">
    <property type="entry name" value="SENSOR HISTIDINE KINASE RCSC"/>
    <property type="match status" value="1"/>
</dbReference>
<evidence type="ECO:0000256" key="4">
    <source>
        <dbReference type="ARBA" id="ARBA00022679"/>
    </source>
</evidence>
<evidence type="ECO:0000256" key="8">
    <source>
        <dbReference type="ARBA" id="ARBA00023012"/>
    </source>
</evidence>
<keyword evidence="8" id="KW-0902">Two-component regulatory system</keyword>
<dbReference type="GO" id="GO:0006355">
    <property type="term" value="P:regulation of DNA-templated transcription"/>
    <property type="evidence" value="ECO:0007669"/>
    <property type="project" value="InterPro"/>
</dbReference>
<evidence type="ECO:0000256" key="10">
    <source>
        <dbReference type="ARBA" id="ARBA00070616"/>
    </source>
</evidence>
<dbReference type="EC" id="2.7.13.3" evidence="2"/>
<feature type="domain" description="PAS" evidence="13">
    <location>
        <begin position="26"/>
        <end position="86"/>
    </location>
</feature>
<evidence type="ECO:0000256" key="3">
    <source>
        <dbReference type="ARBA" id="ARBA00022553"/>
    </source>
</evidence>
<dbReference type="Proteomes" id="UP000808349">
    <property type="component" value="Unassembled WGS sequence"/>
</dbReference>
<keyword evidence="6 14" id="KW-0418">Kinase</keyword>
<feature type="coiled-coil region" evidence="11">
    <location>
        <begin position="144"/>
        <end position="210"/>
    </location>
</feature>
<dbReference type="Gene3D" id="3.30.565.10">
    <property type="entry name" value="Histidine kinase-like ATPase, C-terminal domain"/>
    <property type="match status" value="1"/>
</dbReference>
<dbReference type="SUPFAM" id="SSF47384">
    <property type="entry name" value="Homodimeric domain of signal transducing histidine kinase"/>
    <property type="match status" value="1"/>
</dbReference>
<evidence type="ECO:0000256" key="6">
    <source>
        <dbReference type="ARBA" id="ARBA00022777"/>
    </source>
</evidence>
<feature type="domain" description="Histidine kinase" evidence="12">
    <location>
        <begin position="224"/>
        <end position="441"/>
    </location>
</feature>
<dbReference type="Pfam" id="PF00512">
    <property type="entry name" value="HisKA"/>
    <property type="match status" value="1"/>
</dbReference>
<dbReference type="Pfam" id="PF00989">
    <property type="entry name" value="PAS"/>
    <property type="match status" value="1"/>
</dbReference>
<keyword evidence="11" id="KW-0175">Coiled coil</keyword>
<dbReference type="Gene3D" id="3.30.450.20">
    <property type="entry name" value="PAS domain"/>
    <property type="match status" value="1"/>
</dbReference>
<keyword evidence="7" id="KW-0067">ATP-binding</keyword>
<comment type="caution">
    <text evidence="14">The sequence shown here is derived from an EMBL/GenBank/DDBJ whole genome shotgun (WGS) entry which is preliminary data.</text>
</comment>
<dbReference type="SMART" id="SM00091">
    <property type="entry name" value="PAS"/>
    <property type="match status" value="1"/>
</dbReference>
<dbReference type="PANTHER" id="PTHR43711">
    <property type="entry name" value="TWO-COMPONENT HISTIDINE KINASE"/>
    <property type="match status" value="1"/>
</dbReference>
<keyword evidence="3" id="KW-0597">Phosphoprotein</keyword>
<evidence type="ECO:0000256" key="5">
    <source>
        <dbReference type="ARBA" id="ARBA00022741"/>
    </source>
</evidence>
<dbReference type="InterPro" id="IPR000014">
    <property type="entry name" value="PAS"/>
</dbReference>
<dbReference type="AlphaFoldDB" id="A0A9D7SB03"/>
<dbReference type="FunFam" id="3.30.450.20:FF:000060">
    <property type="entry name" value="Sensor protein FixL"/>
    <property type="match status" value="1"/>
</dbReference>
<evidence type="ECO:0000256" key="7">
    <source>
        <dbReference type="ARBA" id="ARBA00022840"/>
    </source>
</evidence>
<dbReference type="CDD" id="cd00075">
    <property type="entry name" value="HATPase"/>
    <property type="match status" value="1"/>
</dbReference>
<dbReference type="SUPFAM" id="SSF55785">
    <property type="entry name" value="PYP-like sensor domain (PAS domain)"/>
    <property type="match status" value="1"/>
</dbReference>
<accession>A0A9D7SB03</accession>
<dbReference type="CDD" id="cd00130">
    <property type="entry name" value="PAS"/>
    <property type="match status" value="1"/>
</dbReference>
<dbReference type="InterPro" id="IPR013767">
    <property type="entry name" value="PAS_fold"/>
</dbReference>
<evidence type="ECO:0000256" key="9">
    <source>
        <dbReference type="ARBA" id="ARBA00059827"/>
    </source>
</evidence>